<gene>
    <name evidence="4" type="ORF">FSB_LOCUS3323</name>
</gene>
<evidence type="ECO:0000313" key="4">
    <source>
        <dbReference type="EMBL" id="SPC75441.1"/>
    </source>
</evidence>
<dbReference type="Pfam" id="PF21530">
    <property type="entry name" value="Pif1_2B_dom"/>
    <property type="match status" value="1"/>
</dbReference>
<dbReference type="EC" id="5.6.2.3" evidence="2"/>
<dbReference type="GO" id="GO:0008270">
    <property type="term" value="F:zinc ion binding"/>
    <property type="evidence" value="ECO:0007669"/>
    <property type="project" value="UniProtKB-KW"/>
</dbReference>
<keyword evidence="2" id="KW-0378">Hydrolase</keyword>
<comment type="cofactor">
    <cofactor evidence="2">
        <name>Mg(2+)</name>
        <dbReference type="ChEBI" id="CHEBI:18420"/>
    </cofactor>
</comment>
<keyword evidence="1" id="KW-0479">Metal-binding</keyword>
<dbReference type="InterPro" id="IPR010285">
    <property type="entry name" value="DNA_helicase_pif1-like_DEAD"/>
</dbReference>
<dbReference type="InterPro" id="IPR027417">
    <property type="entry name" value="P-loop_NTPase"/>
</dbReference>
<dbReference type="InterPro" id="IPR049163">
    <property type="entry name" value="Pif1-like_2B_dom"/>
</dbReference>
<organism evidence="4">
    <name type="scientific">Fagus sylvatica</name>
    <name type="common">Beechnut</name>
    <dbReference type="NCBI Taxonomy" id="28930"/>
    <lineage>
        <taxon>Eukaryota</taxon>
        <taxon>Viridiplantae</taxon>
        <taxon>Streptophyta</taxon>
        <taxon>Embryophyta</taxon>
        <taxon>Tracheophyta</taxon>
        <taxon>Spermatophyta</taxon>
        <taxon>Magnoliopsida</taxon>
        <taxon>eudicotyledons</taxon>
        <taxon>Gunneridae</taxon>
        <taxon>Pentapetalae</taxon>
        <taxon>rosids</taxon>
        <taxon>fabids</taxon>
        <taxon>Fagales</taxon>
        <taxon>Fagaceae</taxon>
        <taxon>Fagus</taxon>
    </lineage>
</organism>
<keyword evidence="1" id="KW-0863">Zinc-finger</keyword>
<proteinExistence type="inferred from homology"/>
<keyword evidence="2" id="KW-0234">DNA repair</keyword>
<dbReference type="InterPro" id="IPR012340">
    <property type="entry name" value="NA-bd_OB-fold"/>
</dbReference>
<dbReference type="Pfam" id="PF14392">
    <property type="entry name" value="zf-CCHC_4"/>
    <property type="match status" value="1"/>
</dbReference>
<dbReference type="GO" id="GO:0016887">
    <property type="term" value="F:ATP hydrolysis activity"/>
    <property type="evidence" value="ECO:0007669"/>
    <property type="project" value="RHEA"/>
</dbReference>
<dbReference type="InterPro" id="IPR001878">
    <property type="entry name" value="Znf_CCHC"/>
</dbReference>
<dbReference type="InterPro" id="IPR025836">
    <property type="entry name" value="Zn_knuckle_CX2CX4HX4C"/>
</dbReference>
<dbReference type="GO" id="GO:0003676">
    <property type="term" value="F:nucleic acid binding"/>
    <property type="evidence" value="ECO:0007669"/>
    <property type="project" value="InterPro"/>
</dbReference>
<keyword evidence="2" id="KW-0067">ATP-binding</keyword>
<dbReference type="GO" id="GO:0006281">
    <property type="term" value="P:DNA repair"/>
    <property type="evidence" value="ECO:0007669"/>
    <property type="project" value="UniProtKB-KW"/>
</dbReference>
<dbReference type="Gene3D" id="2.40.50.140">
    <property type="entry name" value="Nucleic acid-binding proteins"/>
    <property type="match status" value="1"/>
</dbReference>
<feature type="domain" description="CCHC-type" evidence="3">
    <location>
        <begin position="973"/>
        <end position="987"/>
    </location>
</feature>
<keyword evidence="1" id="KW-0862">Zinc</keyword>
<keyword evidence="2" id="KW-0233">DNA recombination</keyword>
<dbReference type="GO" id="GO:0043139">
    <property type="term" value="F:5'-3' DNA helicase activity"/>
    <property type="evidence" value="ECO:0007669"/>
    <property type="project" value="UniProtKB-EC"/>
</dbReference>
<dbReference type="GO" id="GO:0000723">
    <property type="term" value="P:telomere maintenance"/>
    <property type="evidence" value="ECO:0007669"/>
    <property type="project" value="InterPro"/>
</dbReference>
<protein>
    <recommendedName>
        <fullName evidence="2">ATP-dependent DNA helicase</fullName>
        <ecNumber evidence="2">5.6.2.3</ecNumber>
    </recommendedName>
</protein>
<name>A0A2N9EL44_FAGSY</name>
<dbReference type="PANTHER" id="PTHR10492:SF101">
    <property type="entry name" value="ATP-DEPENDENT DNA HELICASE"/>
    <property type="match status" value="1"/>
</dbReference>
<dbReference type="PANTHER" id="PTHR10492">
    <property type="match status" value="1"/>
</dbReference>
<evidence type="ECO:0000256" key="2">
    <source>
        <dbReference type="RuleBase" id="RU363044"/>
    </source>
</evidence>
<sequence>MLNKHPTSAEIDKIISAEIPDALTEPEAYEAVSQFMIHGPSGAANTNSPCMIENKCKKHFPKKIYAETTIDEDGFPVYRRRDDGRTVEKNGIKLDNRFVVPYNKELLIKYQAHINVEWCNRSRDPSVERLGFHLEDEHNVVFTDSDYLDNVIDRPDVDKTMFTQWFKANEMYDSARQLTYSEFPSKWVWHKNISEWSPRKSGRSIGRIYYAHPGSGERFYLRMLLNVVKGPRTFEEIRTINNIIHPTFRAACYALGLLDDDKEWHEAIRQASLWATGKQLRELFTTILLFCEVSDPYNLWVSNWEILSDDILHRQRRILQYEELRLSNEQIQNYTLEEIENNMVRNGRSLKEFEMMPYPDMMRLRESNNRLIVEELNYDKLGEAEEHARIVQGLNTDQRNIYDEVRKSVTCNNGGFYFVYGHGGTGKTYLWKALITWIRSEGKIVLAVASSGIAALLLPGGRTAHSRFQIPIKVGDESTCSIKQGTHAAELMSKVSLIIWDEAPMAHRNCFEAVDRSLRDLLRFTDPTSLDKPFGGKTVVLGGDFRQILPVIPKGRREDIVESSINQSLLWDYCTVFKLTQNMRIQQNRGDKPTRDFAEWILKVGDDTIANADGNSIIEIPKDLLVPGELDPKKDIVEATYPNLLESYMDGSYLQERAILAPTNDIVQELNEYIIDLIDSPEATYLSADSICKASSNIEHQDALYPVEFLNSLKFAGIPNHELKLKIGLPIMLLRNLNQSAGLCNGTRLTITQMSRWVIEARIITGTHVGCKVIPLFKEMSYNTLKQISTDKDTWIIKVRIARMWDAINTNTNQLISIDMILVDEENNLGPFIIIVTSTTIKTFGGQYSLSSTTATKVYINLEIPEVDELLQRVEKNQLPCEVDFSTTSFWVQAHNLPMEYLSKENAKIIGNGMGKFLDVDLAGVDKAKWGNFLRIKVEIKSTAPFFKGFWLDRAPLVDLWVQIKYERLSDFCYGCGRLEHMKRDCKWGKERQEGVVTRDKFFKGYGPWLIAESITRKSNRASDLMFLDVIQAHEAEKLGTKEGTSSMVEEKGREYLGQVENEHVEQLVSLPEAEMFLHKVISNAATNETSINEQSHMQEFAQVVGDEKTAVCETSQRVFGTEPLDESASNDLEDHPKTTNSSVVIQDIEDSGIKPMEATSSKSQTLAQMERYWKQGGLGTWKKMARDKGGRRKLENLINPIPMAEEASPNLPHPPS</sequence>
<dbReference type="GO" id="GO:0006310">
    <property type="term" value="P:DNA recombination"/>
    <property type="evidence" value="ECO:0007669"/>
    <property type="project" value="UniProtKB-KW"/>
</dbReference>
<dbReference type="SUPFAM" id="SSF50249">
    <property type="entry name" value="Nucleic acid-binding proteins"/>
    <property type="match status" value="1"/>
</dbReference>
<dbReference type="EMBL" id="OIVN01000160">
    <property type="protein sequence ID" value="SPC75441.1"/>
    <property type="molecule type" value="Genomic_DNA"/>
</dbReference>
<comment type="catalytic activity">
    <reaction evidence="2">
        <text>ATP + H2O = ADP + phosphate + H(+)</text>
        <dbReference type="Rhea" id="RHEA:13065"/>
        <dbReference type="ChEBI" id="CHEBI:15377"/>
        <dbReference type="ChEBI" id="CHEBI:15378"/>
        <dbReference type="ChEBI" id="CHEBI:30616"/>
        <dbReference type="ChEBI" id="CHEBI:43474"/>
        <dbReference type="ChEBI" id="CHEBI:456216"/>
        <dbReference type="EC" id="5.6.2.3"/>
    </reaction>
</comment>
<dbReference type="SUPFAM" id="SSF52540">
    <property type="entry name" value="P-loop containing nucleoside triphosphate hydrolases"/>
    <property type="match status" value="2"/>
</dbReference>
<accession>A0A2N9EL44</accession>
<keyword evidence="2" id="KW-0347">Helicase</keyword>
<dbReference type="PROSITE" id="PS50158">
    <property type="entry name" value="ZF_CCHC"/>
    <property type="match status" value="1"/>
</dbReference>
<dbReference type="Gene3D" id="3.40.50.300">
    <property type="entry name" value="P-loop containing nucleotide triphosphate hydrolases"/>
    <property type="match status" value="1"/>
</dbReference>
<comment type="similarity">
    <text evidence="2">Belongs to the helicase family.</text>
</comment>
<keyword evidence="2" id="KW-0227">DNA damage</keyword>
<dbReference type="Pfam" id="PF05970">
    <property type="entry name" value="PIF1"/>
    <property type="match status" value="1"/>
</dbReference>
<evidence type="ECO:0000256" key="1">
    <source>
        <dbReference type="PROSITE-ProRule" id="PRU00047"/>
    </source>
</evidence>
<dbReference type="AlphaFoldDB" id="A0A2N9EL44"/>
<reference evidence="4" key="1">
    <citation type="submission" date="2018-02" db="EMBL/GenBank/DDBJ databases">
        <authorList>
            <person name="Cohen D.B."/>
            <person name="Kent A.D."/>
        </authorList>
    </citation>
    <scope>NUCLEOTIDE SEQUENCE</scope>
</reference>
<keyword evidence="2" id="KW-0547">Nucleotide-binding</keyword>
<dbReference type="GO" id="GO:0005524">
    <property type="term" value="F:ATP binding"/>
    <property type="evidence" value="ECO:0007669"/>
    <property type="project" value="UniProtKB-KW"/>
</dbReference>
<evidence type="ECO:0000259" key="3">
    <source>
        <dbReference type="PROSITE" id="PS50158"/>
    </source>
</evidence>